<protein>
    <submittedName>
        <fullName evidence="1">Uncharacterized protein</fullName>
    </submittedName>
</protein>
<dbReference type="EMBL" id="CACRSS010000021">
    <property type="protein sequence ID" value="VYT28441.1"/>
    <property type="molecule type" value="Genomic_DNA"/>
</dbReference>
<organism evidence="1">
    <name type="scientific">Akkermansia muciniphila</name>
    <dbReference type="NCBI Taxonomy" id="239935"/>
    <lineage>
        <taxon>Bacteria</taxon>
        <taxon>Pseudomonadati</taxon>
        <taxon>Verrucomicrobiota</taxon>
        <taxon>Verrucomicrobiia</taxon>
        <taxon>Verrucomicrobiales</taxon>
        <taxon>Akkermansiaceae</taxon>
        <taxon>Akkermansia</taxon>
    </lineage>
</organism>
<dbReference type="RefSeq" id="WP_102733132.1">
    <property type="nucleotide sequence ID" value="NZ_CACRSS010000021.1"/>
</dbReference>
<proteinExistence type="predicted"/>
<reference evidence="1" key="1">
    <citation type="submission" date="2019-11" db="EMBL/GenBank/DDBJ databases">
        <authorList>
            <person name="Feng L."/>
        </authorList>
    </citation>
    <scope>NUCLEOTIDE SEQUENCE</scope>
    <source>
        <strain evidence="1">AMuciniphilaLFYP55</strain>
    </source>
</reference>
<dbReference type="OrthoDB" id="7294637at2"/>
<evidence type="ECO:0000313" key="1">
    <source>
        <dbReference type="EMBL" id="VYT28441.1"/>
    </source>
</evidence>
<sequence length="582" mass="66146">MLKIFLFFFLFLLPLHAEDLQRQRLAWQMEGGDVRNIAGLCRQYVQKKFEAQKTFSVEALLQDRDVARACYMAHFFSLVGKDRTYLLHELKDKEYVQWLLEHPEVFEKLSFAHASGKDTLAVLRNIWLKEGKELSGVGLNMALGAALISTSREPEACEARYDFYKKSFAEKKLFPQFITLEPWEFGILFRGRESIEELAWAQDYLAGKKKIKAGNAGYACCGLIPYRMKNKQGISVHAGGAFYDHKPISLQIYVEYGGVCGAVSKGAAGFVKAKGIPSYTIGQPGHCAFVWKGADGEWKIGNNIYGWIWSEGGSGGPWKGSVSTITELPRFWKGKDAAASNLCYYLSLLAADPQKAEALLKEALKRNASNYPAWQALMRRNVRLAEKDKLALLEQFKEAFPGNPTLWEYFMKNELGLDWKKANGYAVYPTLLAQNESWDSVDAYMRNFCALARKDIPDMAGKLPYEVKTKRIFFKNWLKFYQENKIDRKVRVQTCAVLEKALPSLLSHEKTALQFLGFYGQVLDLWKDKQLSARADTFLTVWLKEVDKASVRKKMAEIGLKVAEHLGDKKALVRYAETQAGY</sequence>
<gene>
    <name evidence="1" type="ORF">AMLFYP55_01491</name>
</gene>
<dbReference type="AlphaFoldDB" id="A0A6N2VIT7"/>
<name>A0A6N2VIT7_9BACT</name>
<accession>A0A6N2VIT7</accession>